<evidence type="ECO:0000256" key="4">
    <source>
        <dbReference type="ARBA" id="ARBA00023002"/>
    </source>
</evidence>
<accession>A0ABS7PJR3</accession>
<name>A0ABS7PJR3_9SPHN</name>
<evidence type="ECO:0000256" key="5">
    <source>
        <dbReference type="ARBA" id="ARBA00023033"/>
    </source>
</evidence>
<evidence type="ECO:0000256" key="1">
    <source>
        <dbReference type="ARBA" id="ARBA00001974"/>
    </source>
</evidence>
<dbReference type="InterPro" id="IPR036188">
    <property type="entry name" value="FAD/NAD-bd_sf"/>
</dbReference>
<comment type="cofactor">
    <cofactor evidence="1">
        <name>FAD</name>
        <dbReference type="ChEBI" id="CHEBI:57692"/>
    </cofactor>
</comment>
<dbReference type="SUPFAM" id="SSF51905">
    <property type="entry name" value="FAD/NAD(P)-binding domain"/>
    <property type="match status" value="1"/>
</dbReference>
<dbReference type="Pfam" id="PF01494">
    <property type="entry name" value="FAD_binding_3"/>
    <property type="match status" value="1"/>
</dbReference>
<protein>
    <submittedName>
        <fullName evidence="8">Alpha/beta hydrolase fold domain-containing protein</fullName>
    </submittedName>
</protein>
<keyword evidence="9" id="KW-1185">Reference proteome</keyword>
<proteinExistence type="predicted"/>
<sequence>MKALIAGGGVAGLTAALALLREGIDVQLFERAPEMSEIGAGIQMSPNGTRILDHLGLLDAFRERAVATERLDFHDLETGSPVYTVPLGAGAAERYGQTFYQCHRADLLQVMVDRLPPNIVSLGADIVGVGQDGDRAWLKTADGVRHWGDVVLACDGIHSVVRDRVFNAVPLRDSGLSAWRALIPWEIARDFGIGHISAAWFGKARAAVAYWVRPGELFNLVGIVTATEVNAESWTRRGAVTALRKSFDGCNPVLRRIVDSVDDAFLTGFMHRSALESYVSGRIALVGDAAHAMLPFLAQGGVQAMEDAVTLARLLAKHGAGDVAGAMAAYDALRRPRANLVQSTATAMASLWTIGDEQQIRMRNGRFRGIMRIDPYAETIWGWLYGHDAVAAADARIVDAPPPPALDRDVARHAFEICSTFITPEDHERGIPGLRDAYNRLLARFPATPGTQVTPVSCNGVSCLIVSDPSASEELRVMHFHGGGYVVGSAEGAVEYAGRLSRASGHSVLVVDYRLAPEHPFPAAVEDAGAAYAWLCEQHEAPILISGESAGGGLAVILGLRVRDEGVQRAPAGYYLLSPYTDLEITGASVDEAKGRDPLANRDLLVALSGAYLQGHDPCDPMASPIHADLTGLAPMLIGCSAVEALRGDSERLFAVAQANGVPSRLLVYPDTLHIFALFPFLPEADEWLGELPAFANAAHGGLCEA</sequence>
<keyword evidence="5" id="KW-0503">Monooxygenase</keyword>
<evidence type="ECO:0000256" key="3">
    <source>
        <dbReference type="ARBA" id="ARBA00022827"/>
    </source>
</evidence>
<dbReference type="SUPFAM" id="SSF54373">
    <property type="entry name" value="FAD-linked reductases, C-terminal domain"/>
    <property type="match status" value="1"/>
</dbReference>
<dbReference type="Gene3D" id="3.50.50.60">
    <property type="entry name" value="FAD/NAD(P)-binding domain"/>
    <property type="match status" value="1"/>
</dbReference>
<dbReference type="PANTHER" id="PTHR13789:SF318">
    <property type="entry name" value="GERANYLGERANYL DIPHOSPHATE REDUCTASE"/>
    <property type="match status" value="1"/>
</dbReference>
<evidence type="ECO:0000313" key="9">
    <source>
        <dbReference type="Proteomes" id="UP000706039"/>
    </source>
</evidence>
<dbReference type="InterPro" id="IPR002938">
    <property type="entry name" value="FAD-bd"/>
</dbReference>
<keyword evidence="8" id="KW-0378">Hydrolase</keyword>
<evidence type="ECO:0000259" key="7">
    <source>
        <dbReference type="Pfam" id="PF07859"/>
    </source>
</evidence>
<dbReference type="PANTHER" id="PTHR13789">
    <property type="entry name" value="MONOOXYGENASE"/>
    <property type="match status" value="1"/>
</dbReference>
<dbReference type="InterPro" id="IPR050493">
    <property type="entry name" value="FAD-dep_Monooxygenase_BioMet"/>
</dbReference>
<evidence type="ECO:0000259" key="6">
    <source>
        <dbReference type="Pfam" id="PF01494"/>
    </source>
</evidence>
<dbReference type="RefSeq" id="WP_222988641.1">
    <property type="nucleotide sequence ID" value="NZ_JAINVV010000003.1"/>
</dbReference>
<evidence type="ECO:0000256" key="2">
    <source>
        <dbReference type="ARBA" id="ARBA00022630"/>
    </source>
</evidence>
<dbReference type="Gene3D" id="3.40.50.1820">
    <property type="entry name" value="alpha/beta hydrolase"/>
    <property type="match status" value="1"/>
</dbReference>
<reference evidence="8 9" key="1">
    <citation type="submission" date="2021-08" db="EMBL/GenBank/DDBJ databases">
        <authorList>
            <person name="Tuo L."/>
        </authorList>
    </citation>
    <scope>NUCLEOTIDE SEQUENCE [LARGE SCALE GENOMIC DNA]</scope>
    <source>
        <strain evidence="8 9">JCM 31229</strain>
    </source>
</reference>
<comment type="caution">
    <text evidence="8">The sequence shown here is derived from an EMBL/GenBank/DDBJ whole genome shotgun (WGS) entry which is preliminary data.</text>
</comment>
<keyword evidence="4" id="KW-0560">Oxidoreductase</keyword>
<dbReference type="GO" id="GO:0016787">
    <property type="term" value="F:hydrolase activity"/>
    <property type="evidence" value="ECO:0007669"/>
    <property type="project" value="UniProtKB-KW"/>
</dbReference>
<dbReference type="InterPro" id="IPR029058">
    <property type="entry name" value="AB_hydrolase_fold"/>
</dbReference>
<gene>
    <name evidence="8" type="ORF">K7G82_04445</name>
</gene>
<dbReference type="Pfam" id="PF07859">
    <property type="entry name" value="Abhydrolase_3"/>
    <property type="match status" value="1"/>
</dbReference>
<dbReference type="SUPFAM" id="SSF53474">
    <property type="entry name" value="alpha/beta-Hydrolases"/>
    <property type="match status" value="1"/>
</dbReference>
<keyword evidence="3" id="KW-0274">FAD</keyword>
<organism evidence="8 9">
    <name type="scientific">Sphingomonas colocasiae</name>
    <dbReference type="NCBI Taxonomy" id="1848973"/>
    <lineage>
        <taxon>Bacteria</taxon>
        <taxon>Pseudomonadati</taxon>
        <taxon>Pseudomonadota</taxon>
        <taxon>Alphaproteobacteria</taxon>
        <taxon>Sphingomonadales</taxon>
        <taxon>Sphingomonadaceae</taxon>
        <taxon>Sphingomonas</taxon>
    </lineage>
</organism>
<evidence type="ECO:0000313" key="8">
    <source>
        <dbReference type="EMBL" id="MBY8821528.1"/>
    </source>
</evidence>
<dbReference type="InterPro" id="IPR013094">
    <property type="entry name" value="AB_hydrolase_3"/>
</dbReference>
<feature type="domain" description="Alpha/beta hydrolase fold-3" evidence="7">
    <location>
        <begin position="477"/>
        <end position="677"/>
    </location>
</feature>
<feature type="domain" description="FAD-binding" evidence="6">
    <location>
        <begin position="2"/>
        <end position="341"/>
    </location>
</feature>
<dbReference type="Proteomes" id="UP000706039">
    <property type="component" value="Unassembled WGS sequence"/>
</dbReference>
<dbReference type="EMBL" id="JAINVV010000003">
    <property type="protein sequence ID" value="MBY8821528.1"/>
    <property type="molecule type" value="Genomic_DNA"/>
</dbReference>
<dbReference type="PRINTS" id="PR00420">
    <property type="entry name" value="RNGMNOXGNASE"/>
</dbReference>
<keyword evidence="2" id="KW-0285">Flavoprotein</keyword>